<keyword evidence="2" id="KW-1185">Reference proteome</keyword>
<name>R4JF09_9CAUD</name>
<gene>
    <name evidence="1" type="ORF">SIOphi_00525</name>
</gene>
<dbReference type="OrthoDB" id="24809at10239"/>
<organism evidence="1 2">
    <name type="scientific">Bacillus phage SIOphi</name>
    <dbReference type="NCBI Taxonomy" id="1285382"/>
    <lineage>
        <taxon>Viruses</taxon>
        <taxon>Duplodnaviria</taxon>
        <taxon>Heunggongvirae</taxon>
        <taxon>Uroviricota</taxon>
        <taxon>Caudoviricetes</taxon>
        <taxon>Herelleviridae</taxon>
        <taxon>Bastillevirinae</taxon>
        <taxon>Siophivirus</taxon>
        <taxon>Siophivirus SIOphi</taxon>
    </lineage>
</organism>
<evidence type="ECO:0000313" key="2">
    <source>
        <dbReference type="Proteomes" id="UP000258501"/>
    </source>
</evidence>
<accession>R4JF09</accession>
<reference evidence="1 2" key="1">
    <citation type="submission" date="2013-02" db="EMBL/GenBank/DDBJ databases">
        <authorList>
            <person name="Lukaszewicz M."/>
            <person name="Biegalska A."/>
            <person name="Krasowska A."/>
        </authorList>
    </citation>
    <scope>NUCLEOTIDE SEQUENCE [LARGE SCALE GENOMIC DNA]</scope>
</reference>
<protein>
    <submittedName>
        <fullName evidence="1">Uncharacterized protein</fullName>
    </submittedName>
</protein>
<evidence type="ECO:0000313" key="1">
    <source>
        <dbReference type="EMBL" id="AGK86913.1"/>
    </source>
</evidence>
<sequence>MTKIFKVELYIVDIDERIHDSVGVDHVADVIDDMFESRTVVSSVEESKDFEWEDDLPINLVNVPLEAFDEYFKKD</sequence>
<dbReference type="EMBL" id="KC699836">
    <property type="protein sequence ID" value="AGK86913.1"/>
    <property type="molecule type" value="Genomic_DNA"/>
</dbReference>
<proteinExistence type="predicted"/>
<dbReference type="Proteomes" id="UP000258501">
    <property type="component" value="Segment"/>
</dbReference>